<feature type="transmembrane region" description="Helical" evidence="1">
    <location>
        <begin position="162"/>
        <end position="183"/>
    </location>
</feature>
<feature type="transmembrane region" description="Helical" evidence="1">
    <location>
        <begin position="12"/>
        <end position="32"/>
    </location>
</feature>
<feature type="transmembrane region" description="Helical" evidence="1">
    <location>
        <begin position="71"/>
        <end position="90"/>
    </location>
</feature>
<evidence type="ECO:0000256" key="1">
    <source>
        <dbReference type="SAM" id="Phobius"/>
    </source>
</evidence>
<dbReference type="STRING" id="97972.A0A2V1DFI9"/>
<name>A0A2V1DFI9_9PLEO</name>
<evidence type="ECO:0000313" key="2">
    <source>
        <dbReference type="EMBL" id="PVH96926.1"/>
    </source>
</evidence>
<organism evidence="2 3">
    <name type="scientific">Periconia macrospinosa</name>
    <dbReference type="NCBI Taxonomy" id="97972"/>
    <lineage>
        <taxon>Eukaryota</taxon>
        <taxon>Fungi</taxon>
        <taxon>Dikarya</taxon>
        <taxon>Ascomycota</taxon>
        <taxon>Pezizomycotina</taxon>
        <taxon>Dothideomycetes</taxon>
        <taxon>Pleosporomycetidae</taxon>
        <taxon>Pleosporales</taxon>
        <taxon>Massarineae</taxon>
        <taxon>Periconiaceae</taxon>
        <taxon>Periconia</taxon>
    </lineage>
</organism>
<dbReference type="PANTHER" id="PTHR24148:SF73">
    <property type="entry name" value="HET DOMAIN PROTEIN (AFU_ORTHOLOGUE AFUA_8G01020)"/>
    <property type="match status" value="1"/>
</dbReference>
<keyword evidence="1" id="KW-0812">Transmembrane</keyword>
<keyword evidence="3" id="KW-1185">Reference proteome</keyword>
<reference evidence="2 3" key="1">
    <citation type="journal article" date="2018" name="Sci. Rep.">
        <title>Comparative genomics provides insights into the lifestyle and reveals functional heterogeneity of dark septate endophytic fungi.</title>
        <authorList>
            <person name="Knapp D.G."/>
            <person name="Nemeth J.B."/>
            <person name="Barry K."/>
            <person name="Hainaut M."/>
            <person name="Henrissat B."/>
            <person name="Johnson J."/>
            <person name="Kuo A."/>
            <person name="Lim J.H.P."/>
            <person name="Lipzen A."/>
            <person name="Nolan M."/>
            <person name="Ohm R.A."/>
            <person name="Tamas L."/>
            <person name="Grigoriev I.V."/>
            <person name="Spatafora J.W."/>
            <person name="Nagy L.G."/>
            <person name="Kovacs G.M."/>
        </authorList>
    </citation>
    <scope>NUCLEOTIDE SEQUENCE [LARGE SCALE GENOMIC DNA]</scope>
    <source>
        <strain evidence="2 3">DSE2036</strain>
    </source>
</reference>
<dbReference type="Proteomes" id="UP000244855">
    <property type="component" value="Unassembled WGS sequence"/>
</dbReference>
<keyword evidence="1" id="KW-0472">Membrane</keyword>
<sequence>MVTLSMDGAHQLGSLIGYMSNGFSFAVGAAIADKMIVRDYHSICLIFVDFLRSQPILWGRIYLQSGTKQRVIAGIYLLVQWMFEISLYTLSFKDGHTFLIYWGLEAYLRNYLEVLNAYLAADVPPGQEVIQHTQWWYVTMWYWLTAGTIIYWHIFRKILYTVSVYGSIPAILFGSTIWLLIHTEKAQGVSRTKEWVWYMFGKALLVWSKSFAWILNTYELSLAYTSVQIPRTISGMIANVQKERHARNHLPYYQYSTLNEDYGEIRLLEIEPGTFLSGIIKANIRYTYISNPIPYEALSYRWGDSTFSEEILINGRRFAITKSAYDLLWAQRSRYKARLVSFM</sequence>
<proteinExistence type="predicted"/>
<dbReference type="EMBL" id="KZ805450">
    <property type="protein sequence ID" value="PVH96926.1"/>
    <property type="molecule type" value="Genomic_DNA"/>
</dbReference>
<accession>A0A2V1DFI9</accession>
<protein>
    <submittedName>
        <fullName evidence="2">Uncharacterized protein</fullName>
    </submittedName>
</protein>
<dbReference type="OrthoDB" id="194358at2759"/>
<feature type="transmembrane region" description="Helical" evidence="1">
    <location>
        <begin position="195"/>
        <end position="215"/>
    </location>
</feature>
<dbReference type="PANTHER" id="PTHR24148">
    <property type="entry name" value="ANKYRIN REPEAT DOMAIN-CONTAINING PROTEIN 39 HOMOLOG-RELATED"/>
    <property type="match status" value="1"/>
</dbReference>
<gene>
    <name evidence="2" type="ORF">DM02DRAFT_101539</name>
</gene>
<feature type="transmembrane region" description="Helical" evidence="1">
    <location>
        <begin position="135"/>
        <end position="155"/>
    </location>
</feature>
<keyword evidence="1" id="KW-1133">Transmembrane helix</keyword>
<evidence type="ECO:0000313" key="3">
    <source>
        <dbReference type="Proteomes" id="UP000244855"/>
    </source>
</evidence>
<dbReference type="InterPro" id="IPR052895">
    <property type="entry name" value="HetReg/Transcr_Mod"/>
</dbReference>
<dbReference type="AlphaFoldDB" id="A0A2V1DFI9"/>